<dbReference type="InterPro" id="IPR029021">
    <property type="entry name" value="Prot-tyrosine_phosphatase-like"/>
</dbReference>
<dbReference type="InterPro" id="IPR020428">
    <property type="entry name" value="PFA-DSPs"/>
</dbReference>
<dbReference type="PROSITE" id="PS50054">
    <property type="entry name" value="TYR_PHOSPHATASE_DUAL"/>
    <property type="match status" value="1"/>
</dbReference>
<dbReference type="InterPro" id="IPR004861">
    <property type="entry name" value="Siw14-like"/>
</dbReference>
<keyword evidence="10" id="KW-1185">Reference proteome</keyword>
<evidence type="ECO:0000256" key="6">
    <source>
        <dbReference type="ARBA" id="ARBA00047927"/>
    </source>
</evidence>
<dbReference type="FunFam" id="3.90.190.10:FF:000024">
    <property type="entry name" value="probable tyrosine-protein phosphatase At1g05000"/>
    <property type="match status" value="1"/>
</dbReference>
<reference evidence="9" key="1">
    <citation type="journal article" date="2021" name="Open Biol.">
        <title>Shared evolutionary footprints suggest mitochondrial oxidative damage underlies multiple complex I losses in fungi.</title>
        <authorList>
            <person name="Schikora-Tamarit M.A."/>
            <person name="Marcet-Houben M."/>
            <person name="Nosek J."/>
            <person name="Gabaldon T."/>
        </authorList>
    </citation>
    <scope>NUCLEOTIDE SEQUENCE</scope>
    <source>
        <strain evidence="9">NCAIM Y.01608</strain>
    </source>
</reference>
<proteinExistence type="inferred from homology"/>
<dbReference type="Gene3D" id="3.90.190.10">
    <property type="entry name" value="Protein tyrosine phosphatase superfamily"/>
    <property type="match status" value="1"/>
</dbReference>
<evidence type="ECO:0000256" key="3">
    <source>
        <dbReference type="ARBA" id="ARBA00044949"/>
    </source>
</evidence>
<gene>
    <name evidence="9" type="ORF">OGATHE_002655</name>
</gene>
<evidence type="ECO:0000256" key="5">
    <source>
        <dbReference type="ARBA" id="ARBA00047562"/>
    </source>
</evidence>
<dbReference type="InterPro" id="IPR016130">
    <property type="entry name" value="Tyr_Pase_AS"/>
</dbReference>
<dbReference type="EMBL" id="JAEUBD010000983">
    <property type="protein sequence ID" value="KAH3669843.1"/>
    <property type="molecule type" value="Genomic_DNA"/>
</dbReference>
<dbReference type="GO" id="GO:0016791">
    <property type="term" value="F:phosphatase activity"/>
    <property type="evidence" value="ECO:0007669"/>
    <property type="project" value="InterPro"/>
</dbReference>
<dbReference type="EC" id="3.6.1.52" evidence="1"/>
<comment type="catalytic activity">
    <reaction evidence="6">
        <text>1,5-bis(diphospho)-1D-myo-inositol 2,3,4,6-tetrakisphosphate + H2O = 1-diphospho-1D-myo-inositol 2,3,4,5,6-pentakisphosphate + phosphate + 2 H(+)</text>
        <dbReference type="Rhea" id="RHEA:79699"/>
        <dbReference type="ChEBI" id="CHEBI:15377"/>
        <dbReference type="ChEBI" id="CHEBI:15378"/>
        <dbReference type="ChEBI" id="CHEBI:43474"/>
        <dbReference type="ChEBI" id="CHEBI:74946"/>
        <dbReference type="ChEBI" id="CHEBI:77983"/>
        <dbReference type="EC" id="3.6.1.52"/>
    </reaction>
    <physiologicalReaction direction="left-to-right" evidence="6">
        <dbReference type="Rhea" id="RHEA:79700"/>
    </physiologicalReaction>
</comment>
<evidence type="ECO:0000256" key="7">
    <source>
        <dbReference type="ARBA" id="ARBA00048424"/>
    </source>
</evidence>
<evidence type="ECO:0000313" key="9">
    <source>
        <dbReference type="EMBL" id="KAH3669843.1"/>
    </source>
</evidence>
<keyword evidence="2" id="KW-0378">Hydrolase</keyword>
<dbReference type="Pfam" id="PF03162">
    <property type="entry name" value="Y_phosphatase2"/>
    <property type="match status" value="1"/>
</dbReference>
<evidence type="ECO:0000256" key="4">
    <source>
        <dbReference type="ARBA" id="ARBA00047342"/>
    </source>
</evidence>
<dbReference type="PANTHER" id="PTHR31126:SF48">
    <property type="entry name" value="INOSITOL PHOSPHATASE SIW14"/>
    <property type="match status" value="1"/>
</dbReference>
<feature type="domain" description="Tyrosine-protein phosphatase" evidence="8">
    <location>
        <begin position="77"/>
        <end position="226"/>
    </location>
</feature>
<dbReference type="Proteomes" id="UP000788993">
    <property type="component" value="Unassembled WGS sequence"/>
</dbReference>
<dbReference type="InterPro" id="IPR020422">
    <property type="entry name" value="TYR_PHOSPHATASE_DUAL_dom"/>
</dbReference>
<evidence type="ECO:0000256" key="1">
    <source>
        <dbReference type="ARBA" id="ARBA00012527"/>
    </source>
</evidence>
<evidence type="ECO:0000313" key="10">
    <source>
        <dbReference type="Proteomes" id="UP000788993"/>
    </source>
</evidence>
<comment type="catalytic activity">
    <reaction evidence="5">
        <text>3,5-bis(diphospho)-1D-myo-inositol 1,2,4,6-tetrakisphosphate + H2O = 3-diphospho-1D-myo-inositol 1,2,4,5,6-pentakisphosphate + phosphate + 2 H(+)</text>
        <dbReference type="Rhea" id="RHEA:56312"/>
        <dbReference type="ChEBI" id="CHEBI:15377"/>
        <dbReference type="ChEBI" id="CHEBI:15378"/>
        <dbReference type="ChEBI" id="CHEBI:43474"/>
        <dbReference type="ChEBI" id="CHEBI:140372"/>
        <dbReference type="ChEBI" id="CHEBI:140374"/>
        <dbReference type="EC" id="3.6.1.52"/>
    </reaction>
    <physiologicalReaction direction="left-to-right" evidence="5">
        <dbReference type="Rhea" id="RHEA:56313"/>
    </physiologicalReaction>
</comment>
<comment type="similarity">
    <text evidence="3">Belongs to the protein-tyrosine phosphatase family. Atypical dual-specificity phosphatase Siw14-like subfamily.</text>
</comment>
<dbReference type="GO" id="GO:0052840">
    <property type="term" value="F:inositol diphosphate tetrakisphosphate diphosphatase activity"/>
    <property type="evidence" value="ECO:0007669"/>
    <property type="project" value="TreeGrafter"/>
</dbReference>
<dbReference type="PROSITE" id="PS00383">
    <property type="entry name" value="TYR_PHOSPHATASE_1"/>
    <property type="match status" value="1"/>
</dbReference>
<accession>A0A1B7SLD3</accession>
<evidence type="ECO:0000256" key="2">
    <source>
        <dbReference type="ARBA" id="ARBA00022801"/>
    </source>
</evidence>
<name>A0A1B7SLD3_9ASCO</name>
<comment type="caution">
    <text evidence="9">The sequence shown here is derived from an EMBL/GenBank/DDBJ whole genome shotgun (WGS) entry which is preliminary data.</text>
</comment>
<dbReference type="GO" id="GO:0005737">
    <property type="term" value="C:cytoplasm"/>
    <property type="evidence" value="ECO:0007669"/>
    <property type="project" value="TreeGrafter"/>
</dbReference>
<sequence length="236" mass="27920">MAEEAEIFDFEQANKEEILIDEKALKTQSLPPIFLGHQQRSDSADEEEYDKFVPTDPALIEQYKNKFHKISYTPPENFALVCGSIYRSSFPRIENFEFMLKLKLKSVLCLIPEEYPSENMEFLRENDIQFFQVGLSGNKEPFVKIKPDQVNEALKIIANPKHHPILVHCNRGKHRTGCIVGCIRKLQKWSLSMIFDEYRRFAYPKERPLDQQFIEMFDDSHIQQYAQDRNWLPLEW</sequence>
<dbReference type="PRINTS" id="PR01911">
    <property type="entry name" value="PFDSPHPHTASE"/>
</dbReference>
<dbReference type="SUPFAM" id="SSF52799">
    <property type="entry name" value="(Phosphotyrosine protein) phosphatases II"/>
    <property type="match status" value="1"/>
</dbReference>
<evidence type="ECO:0000259" key="8">
    <source>
        <dbReference type="PROSITE" id="PS50054"/>
    </source>
</evidence>
<reference evidence="9" key="2">
    <citation type="submission" date="2021-01" db="EMBL/GenBank/DDBJ databases">
        <authorList>
            <person name="Schikora-Tamarit M.A."/>
        </authorList>
    </citation>
    <scope>NUCLEOTIDE SEQUENCE</scope>
    <source>
        <strain evidence="9">NCAIM Y.01608</strain>
    </source>
</reference>
<dbReference type="RefSeq" id="XP_018212077.1">
    <property type="nucleotide sequence ID" value="XM_018353842.1"/>
</dbReference>
<protein>
    <recommendedName>
        <fullName evidence="1">diphosphoinositol-polyphosphate diphosphatase</fullName>
        <ecNumber evidence="1">3.6.1.52</ecNumber>
    </recommendedName>
</protein>
<dbReference type="PANTHER" id="PTHR31126">
    <property type="entry name" value="TYROSINE-PROTEIN PHOSPHATASE"/>
    <property type="match status" value="1"/>
</dbReference>
<dbReference type="AlphaFoldDB" id="A0A1B7SLD3"/>
<organism evidence="9 10">
    <name type="scientific">Ogataea polymorpha</name>
    <dbReference type="NCBI Taxonomy" id="460523"/>
    <lineage>
        <taxon>Eukaryota</taxon>
        <taxon>Fungi</taxon>
        <taxon>Dikarya</taxon>
        <taxon>Ascomycota</taxon>
        <taxon>Saccharomycotina</taxon>
        <taxon>Pichiomycetes</taxon>
        <taxon>Pichiales</taxon>
        <taxon>Pichiaceae</taxon>
        <taxon>Ogataea</taxon>
    </lineage>
</organism>
<comment type="catalytic activity">
    <reaction evidence="4">
        <text>5-diphospho-1D-myo-inositol 1,2,3,4,6-pentakisphosphate + H2O = 1D-myo-inositol hexakisphosphate + phosphate + H(+)</text>
        <dbReference type="Rhea" id="RHEA:22384"/>
        <dbReference type="ChEBI" id="CHEBI:15377"/>
        <dbReference type="ChEBI" id="CHEBI:15378"/>
        <dbReference type="ChEBI" id="CHEBI:43474"/>
        <dbReference type="ChEBI" id="CHEBI:58130"/>
        <dbReference type="ChEBI" id="CHEBI:58628"/>
        <dbReference type="EC" id="3.6.1.52"/>
    </reaction>
    <physiologicalReaction direction="left-to-right" evidence="4">
        <dbReference type="Rhea" id="RHEA:22385"/>
    </physiologicalReaction>
</comment>
<dbReference type="CDD" id="cd14528">
    <property type="entry name" value="PFA-DSP_Siw14"/>
    <property type="match status" value="1"/>
</dbReference>
<dbReference type="OrthoDB" id="6375174at2759"/>
<comment type="catalytic activity">
    <reaction evidence="7">
        <text>6-diphospho-1D-myo-inositol pentakisphosphate + H2O = 1D-myo-inositol hexakisphosphate + phosphate + H(+)</text>
        <dbReference type="Rhea" id="RHEA:79703"/>
        <dbReference type="ChEBI" id="CHEBI:15377"/>
        <dbReference type="ChEBI" id="CHEBI:15378"/>
        <dbReference type="ChEBI" id="CHEBI:43474"/>
        <dbReference type="ChEBI" id="CHEBI:58130"/>
        <dbReference type="ChEBI" id="CHEBI:230534"/>
        <dbReference type="EC" id="3.6.1.52"/>
    </reaction>
    <physiologicalReaction direction="left-to-right" evidence="7">
        <dbReference type="Rhea" id="RHEA:79704"/>
    </physiologicalReaction>
</comment>